<name>A0ACB9U1K6_9CETA</name>
<accession>A0ACB9U1K6</accession>
<reference evidence="1" key="1">
    <citation type="submission" date="2022-03" db="EMBL/GenBank/DDBJ databases">
        <title>Genomic analyses of argali, domestic sheep and their hybrids provide insights into chromosomal evolution, heterosis and genetic basis of agronomic traits.</title>
        <authorList>
            <person name="Li M."/>
        </authorList>
    </citation>
    <scope>NUCLEOTIDE SEQUENCE</scope>
    <source>
        <strain evidence="1">F1 hybrid</strain>
    </source>
</reference>
<dbReference type="Proteomes" id="UP001057279">
    <property type="component" value="Chromosome X"/>
</dbReference>
<proteinExistence type="predicted"/>
<comment type="caution">
    <text evidence="1">The sequence shown here is derived from an EMBL/GenBank/DDBJ whole genome shotgun (WGS) entry which is preliminary data.</text>
</comment>
<gene>
    <name evidence="1" type="ORF">MJG53_021241</name>
</gene>
<sequence>MSVPPPAPVMEPPIITEQSPRRVVVFPTDDVSLKCEASGKPEVQFRWTRDGILFKPKEELGMIVNQAPHSGSFSITGNSSNFAQSFQGIYRCFASNKLGTAMSHEIQLMAEGTPKWPKETVKPVEVEEGESVILPCHPPPSAEPLRIYWMNSKILHIKQDERVTMGQNGNLYFANVLTSDNHSDYICHAHFPGTRTIIQKEPIDLRVKATNSMMDRKPHLLFPTNSSSHLVALQGQPLVLECIAEGFPTPTIKWLRPSGPMPADRVTYQNHNKTLQLLNVGEEDDGEYRCLAENSLGSDRHAYYVTVEAAPYWLHKPQSHLYGPGETARLDCQVQGRPQPEVTWRINGIPVEELGKDQKYRIHHGALVLSNLQPSDTMVTQCEARNRHGLLLANAYIYVVELPAKILTPDNETYMAVQGSTAYLLCKAFGAPVPSVQWLDREGKTVLQDERFFPYTNGTLGIRDLQANDTGHYFCQAANDQSNVTIVANLQVKGLMPLPAAADCGQQPLPEGGSGSLGDPGVTFPFLSSSPDATRIMQGPRSTIEKRGSRVMFTCQASFDPSLQHSTTWRRDALDLQELGDSDKCGPSPNLGLVEGGGRGGKQDAQTSWPHTWGWGHDPLLSRRTWQEREEGGVACGGQAGSCGSPEGARKTSVPPPPPPTRYFIEDERLVIHSLDYSDQGNYSCVASTKLDMVESQAELLVVGDPGPVPQLELSDRHLLKQSQVRLSWSPADDHNAPIESKKTAAWHSICPPFWFLVPSSRRARLCMPPCPPRHPPMTPLLVHFLAEYDIEFEDKEMAPEKWYSLGKVPGNQTSTTLKLSPYVHYTFRVTAINKYGPGEPSPDSETVVTPEAGERQGKSGKGMVPKLSCCQGFPWGSDCLLTSRVIIGHFFLGLRPLWPWWVPTAFMCPHYFAAPEKNPVDVKGEGNETNNMIITWKPLRWMDWNAPQVQYRVQWRPQKMQGAWQEQIVSDPFLVVSNTSTFVPYEIKVQTVNSQGKGPEPQITIGYSGEDYPQAIPLLEPVKALNSSTVLVRWQSVDPAQVKGHLRGYNVRVHHVGAGEIPGVTGGATRSDRTGAGFLPAAPLGGLWGTRAPPTPPHPNPGHCQTLSVLLGSPVHLQVTYWWEGSQRKHSKRHVHKGHVVVPANTTSAILGGLQPYSSYRVEVQAFNGRGLGPASGMTFNTPEGGELCALHPCLHTPRPFPPGVTGARTCHWSLCPAVPGHPEALHLECQSDTSLLLHWQPPLSHNGVLTGYVLSYQPLNDGSKEQLSFDLPDPELRTHNLTNLSPRLRYRFQLQATTREGPGEAIIREGGTMALSGTPDFGNISAMAGENYSVVSWVPKEGQCNFGFQIWFKALGDEKLVTRLPPQYVSYNQSSYTQWDLQPDTDYEIQLLKEQVLLHQMAVKTNGTGRVRLPPAGFATEGWFIGFISAIVVLLLILLILCFIKRSKGGKYSVKDKEDTQVDSEARPMKDETFGEYSDNEEKAFGSSQPSLNGDIKPLGSDDSLADYGGSVDVQFNEDGSFIGQYSGKKEKEAAGGNDSSGATSPVNPIGTLE</sequence>
<organism evidence="1 2">
    <name type="scientific">Ovis ammon polii x Ovis aries</name>
    <dbReference type="NCBI Taxonomy" id="2918886"/>
    <lineage>
        <taxon>Eukaryota</taxon>
        <taxon>Metazoa</taxon>
        <taxon>Chordata</taxon>
        <taxon>Craniata</taxon>
        <taxon>Vertebrata</taxon>
        <taxon>Euteleostomi</taxon>
        <taxon>Mammalia</taxon>
        <taxon>Eutheria</taxon>
        <taxon>Laurasiatheria</taxon>
        <taxon>Artiodactyla</taxon>
        <taxon>Ruminantia</taxon>
        <taxon>Pecora</taxon>
        <taxon>Bovidae</taxon>
        <taxon>Caprinae</taxon>
        <taxon>Ovis</taxon>
    </lineage>
</organism>
<dbReference type="EMBL" id="CM043025">
    <property type="protein sequence ID" value="KAI4555007.1"/>
    <property type="molecule type" value="Genomic_DNA"/>
</dbReference>
<protein>
    <submittedName>
        <fullName evidence="1">Uncharacterized protein</fullName>
    </submittedName>
</protein>
<evidence type="ECO:0000313" key="2">
    <source>
        <dbReference type="Proteomes" id="UP001057279"/>
    </source>
</evidence>
<keyword evidence="2" id="KW-1185">Reference proteome</keyword>
<evidence type="ECO:0000313" key="1">
    <source>
        <dbReference type="EMBL" id="KAI4555007.1"/>
    </source>
</evidence>